<proteinExistence type="predicted"/>
<dbReference type="STRING" id="1429043.X474_11590"/>
<dbReference type="RefSeq" id="WP_044348704.1">
    <property type="nucleotide sequence ID" value="NZ_AZAC01000014.1"/>
</dbReference>
<dbReference type="EMBL" id="AZAC01000014">
    <property type="protein sequence ID" value="KIX13873.1"/>
    <property type="molecule type" value="Genomic_DNA"/>
</dbReference>
<gene>
    <name evidence="1" type="ORF">X474_11590</name>
</gene>
<evidence type="ECO:0000313" key="1">
    <source>
        <dbReference type="EMBL" id="KIX13873.1"/>
    </source>
</evidence>
<organism evidence="1 2">
    <name type="scientific">Dethiosulfatarculus sandiegensis</name>
    <dbReference type="NCBI Taxonomy" id="1429043"/>
    <lineage>
        <taxon>Bacteria</taxon>
        <taxon>Pseudomonadati</taxon>
        <taxon>Thermodesulfobacteriota</taxon>
        <taxon>Desulfarculia</taxon>
        <taxon>Desulfarculales</taxon>
        <taxon>Desulfarculaceae</taxon>
        <taxon>Dethiosulfatarculus</taxon>
    </lineage>
</organism>
<protein>
    <submittedName>
        <fullName evidence="1">Uncharacterized protein</fullName>
    </submittedName>
</protein>
<dbReference type="AlphaFoldDB" id="A0A0D2HTR5"/>
<evidence type="ECO:0000313" key="2">
    <source>
        <dbReference type="Proteomes" id="UP000032233"/>
    </source>
</evidence>
<reference evidence="1 2" key="1">
    <citation type="submission" date="2013-11" db="EMBL/GenBank/DDBJ databases">
        <title>Metagenomic analysis of a methanogenic consortium involved in long chain n-alkane degradation.</title>
        <authorList>
            <person name="Davidova I.A."/>
            <person name="Callaghan A.V."/>
            <person name="Wawrik B."/>
            <person name="Pruitt S."/>
            <person name="Marks C."/>
            <person name="Duncan K.E."/>
            <person name="Suflita J.M."/>
        </authorList>
    </citation>
    <scope>NUCLEOTIDE SEQUENCE [LARGE SCALE GENOMIC DNA]</scope>
    <source>
        <strain evidence="1 2">SPR</strain>
    </source>
</reference>
<accession>A0A0D2HTR5</accession>
<comment type="caution">
    <text evidence="1">The sequence shown here is derived from an EMBL/GenBank/DDBJ whole genome shotgun (WGS) entry which is preliminary data.</text>
</comment>
<name>A0A0D2HTR5_9BACT</name>
<dbReference type="InParanoid" id="A0A0D2HTR5"/>
<sequence>MAVSNAPTAAERRNLLSTESPKLAEAAKAYFEEGRLGEALDCYKAAGDTEGLKAVCQKAVLEGDFFWWKQAHQMMGNNPPIEEAAELAKNAGEKGKDSFARTASELLNHGKEDE</sequence>
<dbReference type="Proteomes" id="UP000032233">
    <property type="component" value="Unassembled WGS sequence"/>
</dbReference>
<keyword evidence="2" id="KW-1185">Reference proteome</keyword>